<feature type="domain" description="F-box" evidence="2">
    <location>
        <begin position="13"/>
        <end position="69"/>
    </location>
</feature>
<dbReference type="OrthoDB" id="633625at2759"/>
<evidence type="ECO:0000313" key="3">
    <source>
        <dbReference type="EMBL" id="KAF8663947.1"/>
    </source>
</evidence>
<keyword evidence="4" id="KW-1185">Reference proteome</keyword>
<dbReference type="InterPro" id="IPR053197">
    <property type="entry name" value="F-box_SCFL_complex_component"/>
</dbReference>
<dbReference type="InterPro" id="IPR036047">
    <property type="entry name" value="F-box-like_dom_sf"/>
</dbReference>
<accession>A0A835AJK3</accession>
<dbReference type="Pfam" id="PF00646">
    <property type="entry name" value="F-box"/>
    <property type="match status" value="1"/>
</dbReference>
<proteinExistence type="predicted"/>
<evidence type="ECO:0000259" key="2">
    <source>
        <dbReference type="PROSITE" id="PS50181"/>
    </source>
</evidence>
<feature type="region of interest" description="Disordered" evidence="1">
    <location>
        <begin position="436"/>
        <end position="473"/>
    </location>
</feature>
<dbReference type="AlphaFoldDB" id="A0A835AJK3"/>
<name>A0A835AJK3_9POAL</name>
<dbReference type="SUPFAM" id="SSF52047">
    <property type="entry name" value="RNI-like"/>
    <property type="match status" value="1"/>
</dbReference>
<dbReference type="PANTHER" id="PTHR34223">
    <property type="entry name" value="OS11G0201299 PROTEIN"/>
    <property type="match status" value="1"/>
</dbReference>
<evidence type="ECO:0000313" key="4">
    <source>
        <dbReference type="Proteomes" id="UP000636709"/>
    </source>
</evidence>
<gene>
    <name evidence="3" type="ORF">HU200_055292</name>
</gene>
<comment type="caution">
    <text evidence="3">The sequence shown here is derived from an EMBL/GenBank/DDBJ whole genome shotgun (WGS) entry which is preliminary data.</text>
</comment>
<sequence>MESVDDQGMDNGTDWISALPTEILHNILSLVRIRTVVRMRRLSMRWRRVCEAVQFIFLTGREFQHWKSEKFARFVNNLLLIRERVDLHTFHLHWYGRSPLDCNDVRMWIGYAVKHNVKVLDVALEEYDQDFLPLCVFTCPFLQELNLQLGEASHGHTGFVLPSKINLPSLKKLTLSDVEVSQLSLDQIIACSPGLEDLHLINCARYFQLIDSKVLKRLTLDGFIDGDDEFTIAAPHLIHFEYLGCALECICWSWSERPSLQSAHIDTCGPTFDGQYDFIGFFLCVKTLTLLNYQGSDVKVMLEKQLLECSVFDNLETLEIGDWCLTDNFNIVLRFLQLSPRLKKLILVQRQLPKEPNGERIEAMPNNGVTLHCPLLEVVIRCSKDDKEIPKMVNTMVANGVSLKQISVTFYEDIAMKLMVEIIRSREEQEKELSIFEKTLEENPEWVDDSSYAGSDSNSEWEDEDGEESDGEQ</sequence>
<reference evidence="3" key="1">
    <citation type="submission" date="2020-07" db="EMBL/GenBank/DDBJ databases">
        <title>Genome sequence and genetic diversity analysis of an under-domesticated orphan crop, white fonio (Digitaria exilis).</title>
        <authorList>
            <person name="Bennetzen J.L."/>
            <person name="Chen S."/>
            <person name="Ma X."/>
            <person name="Wang X."/>
            <person name="Yssel A.E.J."/>
            <person name="Chaluvadi S.R."/>
            <person name="Johnson M."/>
            <person name="Gangashetty P."/>
            <person name="Hamidou F."/>
            <person name="Sanogo M.D."/>
            <person name="Zwaenepoel A."/>
            <person name="Wallace J."/>
            <person name="Van De Peer Y."/>
            <person name="Van Deynze A."/>
        </authorList>
    </citation>
    <scope>NUCLEOTIDE SEQUENCE</scope>
    <source>
        <tissue evidence="3">Leaves</tissue>
    </source>
</reference>
<evidence type="ECO:0000256" key="1">
    <source>
        <dbReference type="SAM" id="MobiDB-lite"/>
    </source>
</evidence>
<dbReference type="EMBL" id="JACEFO010002359">
    <property type="protein sequence ID" value="KAF8663947.1"/>
    <property type="molecule type" value="Genomic_DNA"/>
</dbReference>
<dbReference type="Gene3D" id="3.80.10.10">
    <property type="entry name" value="Ribonuclease Inhibitor"/>
    <property type="match status" value="1"/>
</dbReference>
<dbReference type="InterPro" id="IPR055411">
    <property type="entry name" value="LRR_FXL15/At3g58940/PEG3-like"/>
</dbReference>
<protein>
    <recommendedName>
        <fullName evidence="2">F-box domain-containing protein</fullName>
    </recommendedName>
</protein>
<dbReference type="InterPro" id="IPR001810">
    <property type="entry name" value="F-box_dom"/>
</dbReference>
<dbReference type="Gene3D" id="1.20.1280.50">
    <property type="match status" value="1"/>
</dbReference>
<feature type="compositionally biased region" description="Acidic residues" evidence="1">
    <location>
        <begin position="459"/>
        <end position="473"/>
    </location>
</feature>
<dbReference type="InterPro" id="IPR032675">
    <property type="entry name" value="LRR_dom_sf"/>
</dbReference>
<dbReference type="SUPFAM" id="SSF81383">
    <property type="entry name" value="F-box domain"/>
    <property type="match status" value="1"/>
</dbReference>
<organism evidence="3 4">
    <name type="scientific">Digitaria exilis</name>
    <dbReference type="NCBI Taxonomy" id="1010633"/>
    <lineage>
        <taxon>Eukaryota</taxon>
        <taxon>Viridiplantae</taxon>
        <taxon>Streptophyta</taxon>
        <taxon>Embryophyta</taxon>
        <taxon>Tracheophyta</taxon>
        <taxon>Spermatophyta</taxon>
        <taxon>Magnoliopsida</taxon>
        <taxon>Liliopsida</taxon>
        <taxon>Poales</taxon>
        <taxon>Poaceae</taxon>
        <taxon>PACMAD clade</taxon>
        <taxon>Panicoideae</taxon>
        <taxon>Panicodae</taxon>
        <taxon>Paniceae</taxon>
        <taxon>Anthephorinae</taxon>
        <taxon>Digitaria</taxon>
    </lineage>
</organism>
<dbReference type="Proteomes" id="UP000636709">
    <property type="component" value="Unassembled WGS sequence"/>
</dbReference>
<dbReference type="PROSITE" id="PS50181">
    <property type="entry name" value="FBOX"/>
    <property type="match status" value="1"/>
</dbReference>
<dbReference type="Pfam" id="PF24758">
    <property type="entry name" value="LRR_At5g56370"/>
    <property type="match status" value="1"/>
</dbReference>
<dbReference type="PANTHER" id="PTHR34223:SF44">
    <property type="entry name" value="OS01G0789000 PROTEIN"/>
    <property type="match status" value="1"/>
</dbReference>